<dbReference type="SUPFAM" id="SSF117281">
    <property type="entry name" value="Kelch motif"/>
    <property type="match status" value="2"/>
</dbReference>
<dbReference type="Proteomes" id="UP001491310">
    <property type="component" value="Unassembled WGS sequence"/>
</dbReference>
<dbReference type="PANTHER" id="PTHR46093">
    <property type="entry name" value="ACYL-COA-BINDING DOMAIN-CONTAINING PROTEIN 5"/>
    <property type="match status" value="1"/>
</dbReference>
<dbReference type="PANTHER" id="PTHR46093:SF3">
    <property type="entry name" value="ACYL-COA-BINDING DOMAIN-CONTAINING PROTEIN 4"/>
    <property type="match status" value="1"/>
</dbReference>
<reference evidence="4 5" key="1">
    <citation type="journal article" date="2024" name="Nat. Commun.">
        <title>Phylogenomics reveals the evolutionary origins of lichenization in chlorophyte algae.</title>
        <authorList>
            <person name="Puginier C."/>
            <person name="Libourel C."/>
            <person name="Otte J."/>
            <person name="Skaloud P."/>
            <person name="Haon M."/>
            <person name="Grisel S."/>
            <person name="Petersen M."/>
            <person name="Berrin J.G."/>
            <person name="Delaux P.M."/>
            <person name="Dal Grande F."/>
            <person name="Keller J."/>
        </authorList>
    </citation>
    <scope>NUCLEOTIDE SEQUENCE [LARGE SCALE GENOMIC DNA]</scope>
    <source>
        <strain evidence="4 5">SAG 216-7</strain>
    </source>
</reference>
<accession>A0ABR2YGI7</accession>
<keyword evidence="1" id="KW-0880">Kelch repeat</keyword>
<dbReference type="InterPro" id="IPR015915">
    <property type="entry name" value="Kelch-typ_b-propeller"/>
</dbReference>
<feature type="region of interest" description="Disordered" evidence="3">
    <location>
        <begin position="1"/>
        <end position="28"/>
    </location>
</feature>
<dbReference type="Pfam" id="PF24681">
    <property type="entry name" value="Kelch_KLHDC2_KLHL20_DRC7"/>
    <property type="match status" value="2"/>
</dbReference>
<proteinExistence type="predicted"/>
<evidence type="ECO:0000256" key="1">
    <source>
        <dbReference type="ARBA" id="ARBA00022441"/>
    </source>
</evidence>
<evidence type="ECO:0008006" key="6">
    <source>
        <dbReference type="Google" id="ProtNLM"/>
    </source>
</evidence>
<sequence>MAPSTPQLHWQEAAKDASERPTLPRSGHVATALPDWHTHDVILFGGYVEDGEMKREASSDAWLFSIKESKWSPVSYAPGDVPRVRLAAQAVVVDRHLWLIAGWDPGHKRDGGEILSDIWRLDLSTYQWTLIKPQDEELPAISRFQAVALGSKIYIHTHRSLQDILVLDVSDTAAPSLSLLPVTSEDDPPMSRGLHSLTAAADGRMFLFGGAPKEGPMLGDLWSLTLEGGTGRGAWTELDPDGKAPHVRCSQAAAAVGTDIFLAGGSYYKVEGGLQPLNDFFVLDTKQLQWQYPILAKEAGPSPRNAATLTAVGEKLVLYGGWNPFVKTHNDTFVMDVSGYSALRGKVPLEPEAE</sequence>
<protein>
    <recommendedName>
        <fullName evidence="6">Galactose oxidase</fullName>
    </recommendedName>
</protein>
<evidence type="ECO:0000313" key="5">
    <source>
        <dbReference type="Proteomes" id="UP001491310"/>
    </source>
</evidence>
<dbReference type="EMBL" id="JALJOT010000012">
    <property type="protein sequence ID" value="KAK9904923.1"/>
    <property type="molecule type" value="Genomic_DNA"/>
</dbReference>
<keyword evidence="5" id="KW-1185">Reference proteome</keyword>
<evidence type="ECO:0000313" key="4">
    <source>
        <dbReference type="EMBL" id="KAK9904923.1"/>
    </source>
</evidence>
<keyword evidence="2" id="KW-0677">Repeat</keyword>
<evidence type="ECO:0000256" key="3">
    <source>
        <dbReference type="SAM" id="MobiDB-lite"/>
    </source>
</evidence>
<gene>
    <name evidence="4" type="ORF">WJX75_005721</name>
</gene>
<dbReference type="Gene3D" id="2.120.10.80">
    <property type="entry name" value="Kelch-type beta propeller"/>
    <property type="match status" value="2"/>
</dbReference>
<comment type="caution">
    <text evidence="4">The sequence shown here is derived from an EMBL/GenBank/DDBJ whole genome shotgun (WGS) entry which is preliminary data.</text>
</comment>
<name>A0ABR2YGI7_9CHLO</name>
<organism evidence="4 5">
    <name type="scientific">Coccomyxa subellipsoidea</name>
    <dbReference type="NCBI Taxonomy" id="248742"/>
    <lineage>
        <taxon>Eukaryota</taxon>
        <taxon>Viridiplantae</taxon>
        <taxon>Chlorophyta</taxon>
        <taxon>core chlorophytes</taxon>
        <taxon>Trebouxiophyceae</taxon>
        <taxon>Trebouxiophyceae incertae sedis</taxon>
        <taxon>Coccomyxaceae</taxon>
        <taxon>Coccomyxa</taxon>
    </lineage>
</organism>
<evidence type="ECO:0000256" key="2">
    <source>
        <dbReference type="ARBA" id="ARBA00022737"/>
    </source>
</evidence>